<feature type="compositionally biased region" description="Polar residues" evidence="1">
    <location>
        <begin position="58"/>
        <end position="72"/>
    </location>
</feature>
<feature type="region of interest" description="Disordered" evidence="1">
    <location>
        <begin position="26"/>
        <end position="156"/>
    </location>
</feature>
<feature type="compositionally biased region" description="Low complexity" evidence="1">
    <location>
        <begin position="142"/>
        <end position="152"/>
    </location>
</feature>
<feature type="compositionally biased region" description="Polar residues" evidence="1">
    <location>
        <begin position="656"/>
        <end position="676"/>
    </location>
</feature>
<feature type="compositionally biased region" description="Basic residues" evidence="1">
    <location>
        <begin position="387"/>
        <end position="400"/>
    </location>
</feature>
<feature type="region of interest" description="Disordered" evidence="1">
    <location>
        <begin position="387"/>
        <end position="422"/>
    </location>
</feature>
<feature type="compositionally biased region" description="Low complexity" evidence="1">
    <location>
        <begin position="626"/>
        <end position="655"/>
    </location>
</feature>
<feature type="region of interest" description="Disordered" evidence="1">
    <location>
        <begin position="188"/>
        <end position="234"/>
    </location>
</feature>
<dbReference type="EMBL" id="GFDL01003865">
    <property type="protein sequence ID" value="JAV31180.1"/>
    <property type="molecule type" value="Transcribed_RNA"/>
</dbReference>
<feature type="compositionally biased region" description="Low complexity" evidence="1">
    <location>
        <begin position="89"/>
        <end position="99"/>
    </location>
</feature>
<feature type="compositionally biased region" description="Gly residues" evidence="1">
    <location>
        <begin position="310"/>
        <end position="320"/>
    </location>
</feature>
<reference evidence="2" key="1">
    <citation type="submission" date="2017-01" db="EMBL/GenBank/DDBJ databases">
        <title>A deep insight into the sialotranscriptome of adult male and female Cluex tarsalis mosquitoes.</title>
        <authorList>
            <person name="Ribeiro J.M."/>
            <person name="Moreira F."/>
            <person name="Bernard K.A."/>
            <person name="Calvo E."/>
        </authorList>
    </citation>
    <scope>NUCLEOTIDE SEQUENCE</scope>
    <source>
        <strain evidence="2">Kern County</strain>
        <tissue evidence="2">Salivary glands</tissue>
    </source>
</reference>
<feature type="compositionally biased region" description="Low complexity" evidence="1">
    <location>
        <begin position="401"/>
        <end position="414"/>
    </location>
</feature>
<evidence type="ECO:0000256" key="1">
    <source>
        <dbReference type="SAM" id="MobiDB-lite"/>
    </source>
</evidence>
<accession>A0A1Q3FUA5</accession>
<feature type="region of interest" description="Disordered" evidence="1">
    <location>
        <begin position="564"/>
        <end position="684"/>
    </location>
</feature>
<organism evidence="2">
    <name type="scientific">Culex tarsalis</name>
    <name type="common">Encephalitis mosquito</name>
    <dbReference type="NCBI Taxonomy" id="7177"/>
    <lineage>
        <taxon>Eukaryota</taxon>
        <taxon>Metazoa</taxon>
        <taxon>Ecdysozoa</taxon>
        <taxon>Arthropoda</taxon>
        <taxon>Hexapoda</taxon>
        <taxon>Insecta</taxon>
        <taxon>Pterygota</taxon>
        <taxon>Neoptera</taxon>
        <taxon>Endopterygota</taxon>
        <taxon>Diptera</taxon>
        <taxon>Nematocera</taxon>
        <taxon>Culicoidea</taxon>
        <taxon>Culicidae</taxon>
        <taxon>Culicinae</taxon>
        <taxon>Culicini</taxon>
        <taxon>Culex</taxon>
        <taxon>Culex</taxon>
    </lineage>
</organism>
<feature type="compositionally biased region" description="Polar residues" evidence="1">
    <location>
        <begin position="279"/>
        <end position="290"/>
    </location>
</feature>
<sequence length="694" mass="70828">MLPVEEKSPSVTAASAAAAAARNLSLNLNNPANPGSGTGGPSSKQPQFKDVLNGGASVASNGARSSVTTSASGKVIKSAIKTNHRYQLVSSSSSSVEENGGSGGSAVTNGKKKFAKRNGAEEPVRNGGNGSAAEDLSDEHTSLLGSGSGSKSVKSDKNFNLIVVNGNANGAKLASVLKKNGSATGSGSVVTGANGDGAPLKATTTNGYSAVRTGEHDEDDADEPEEEDYPEEDEEYDLVAANNRKNTTAGIITAKMSTSASVTRSLNGINGNSGAGAAPQQQSSVETPSSGIIVDTSDADSEQTAVSGVSGSGGGGGGGGKKVKMNKLGGSKNVTLKRVSFGSSKGSMVETLVFETPTPLPEHAEREFFHSPAVLAGAGTTVNSVHHHYQHHHHLPHYHHPLQQQQQGQSQSQQSDGSLAGLDDSGIELQEEVERSKVRVSFFQSSKPQSISPPESLLFGGGQNLIHFGPGSGGGGGGGGYDNNNTLLDSSYITSAALNQQYDSLLAGHHHTNSTFQYNPDDPASMAAVMAYDRQMSTESGWDNPFRPGGDLSREADEIVNLIKGGKPITPTGDQSLLNGSAPKDSSHDGPTENGGSTVVDGVATKLESTQLQSQQPNGTKSPQKGTGPDAAAPTTAASPQKNGSAPAGGATATSQSPANQTQVSNQVIPGPQSASHVVIDEKKKKKCACCVIQ</sequence>
<protein>
    <submittedName>
        <fullName evidence="2">Putative agap000086-pd-like protein</fullName>
    </submittedName>
</protein>
<name>A0A1Q3FUA5_CULTA</name>
<feature type="compositionally biased region" description="Acidic residues" evidence="1">
    <location>
        <begin position="216"/>
        <end position="234"/>
    </location>
</feature>
<evidence type="ECO:0000313" key="2">
    <source>
        <dbReference type="EMBL" id="JAV31180.1"/>
    </source>
</evidence>
<feature type="compositionally biased region" description="Low complexity" evidence="1">
    <location>
        <begin position="267"/>
        <end position="278"/>
    </location>
</feature>
<proteinExistence type="predicted"/>
<dbReference type="AlphaFoldDB" id="A0A1Q3FUA5"/>
<feature type="region of interest" description="Disordered" evidence="1">
    <location>
        <begin position="265"/>
        <end position="327"/>
    </location>
</feature>
<feature type="compositionally biased region" description="Polar residues" evidence="1">
    <location>
        <begin position="607"/>
        <end position="625"/>
    </location>
</feature>